<proteinExistence type="predicted"/>
<feature type="domain" description="Aerobactin siderophore biosynthesis IucA/IucC N-terminal" evidence="3">
    <location>
        <begin position="151"/>
        <end position="395"/>
    </location>
</feature>
<evidence type="ECO:0000259" key="3">
    <source>
        <dbReference type="Pfam" id="PF04183"/>
    </source>
</evidence>
<comment type="pathway">
    <text evidence="1">Siderophore biosynthesis.</text>
</comment>
<gene>
    <name evidence="6" type="ORF">DET51_102188</name>
    <name evidence="5" type="ORF">DET64_102188</name>
</gene>
<feature type="region of interest" description="Disordered" evidence="2">
    <location>
        <begin position="580"/>
        <end position="609"/>
    </location>
</feature>
<comment type="caution">
    <text evidence="6">The sequence shown here is derived from an EMBL/GenBank/DDBJ whole genome shotgun (WGS) entry which is preliminary data.</text>
</comment>
<dbReference type="Proteomes" id="UP000253065">
    <property type="component" value="Unassembled WGS sequence"/>
</dbReference>
<evidence type="ECO:0000313" key="7">
    <source>
        <dbReference type="Proteomes" id="UP000252795"/>
    </source>
</evidence>
<name>A0A368V7G1_MARNT</name>
<evidence type="ECO:0000313" key="5">
    <source>
        <dbReference type="EMBL" id="RBP76169.1"/>
    </source>
</evidence>
<dbReference type="GO" id="GO:0019290">
    <property type="term" value="P:siderophore biosynthetic process"/>
    <property type="evidence" value="ECO:0007669"/>
    <property type="project" value="InterPro"/>
</dbReference>
<dbReference type="Gene3D" id="6.10.250.3370">
    <property type="match status" value="1"/>
</dbReference>
<reference evidence="6 7" key="1">
    <citation type="submission" date="2018-07" db="EMBL/GenBank/DDBJ databases">
        <title>Freshwater and sediment microbial communities from various areas in North America, analyzing microbe dynamics in response to fracking.</title>
        <authorList>
            <person name="Lamendella R."/>
        </authorList>
    </citation>
    <scope>NUCLEOTIDE SEQUENCE [LARGE SCALE GENOMIC DNA]</scope>
    <source>
        <strain evidence="6 7">114E</strain>
        <strain evidence="5 8">114E_o</strain>
    </source>
</reference>
<keyword evidence="8" id="KW-1185">Reference proteome</keyword>
<dbReference type="EMBL" id="QPJB01000002">
    <property type="protein sequence ID" value="RCW37042.1"/>
    <property type="molecule type" value="Genomic_DNA"/>
</dbReference>
<organism evidence="6 7">
    <name type="scientific">Marinobacter nauticus</name>
    <name type="common">Marinobacter hydrocarbonoclasticus</name>
    <name type="synonym">Marinobacter aquaeolei</name>
    <dbReference type="NCBI Taxonomy" id="2743"/>
    <lineage>
        <taxon>Bacteria</taxon>
        <taxon>Pseudomonadati</taxon>
        <taxon>Pseudomonadota</taxon>
        <taxon>Gammaproteobacteria</taxon>
        <taxon>Pseudomonadales</taxon>
        <taxon>Marinobacteraceae</taxon>
        <taxon>Marinobacter</taxon>
    </lineage>
</organism>
<dbReference type="InterPro" id="IPR022770">
    <property type="entry name" value="IucA/IucC-like_C"/>
</dbReference>
<protein>
    <submittedName>
        <fullName evidence="6">Siderophore synthetase component</fullName>
    </submittedName>
</protein>
<dbReference type="GO" id="GO:0016881">
    <property type="term" value="F:acid-amino acid ligase activity"/>
    <property type="evidence" value="ECO:0007669"/>
    <property type="project" value="UniProtKB-ARBA"/>
</dbReference>
<dbReference type="PANTHER" id="PTHR34384:SF6">
    <property type="entry name" value="STAPHYLOFERRIN B SYNTHASE"/>
    <property type="match status" value="1"/>
</dbReference>
<dbReference type="Proteomes" id="UP000252795">
    <property type="component" value="Unassembled WGS sequence"/>
</dbReference>
<feature type="domain" description="Aerobactin siderophore biosynthesis IucA/IucC-like C-terminal" evidence="4">
    <location>
        <begin position="416"/>
        <end position="585"/>
    </location>
</feature>
<evidence type="ECO:0000256" key="2">
    <source>
        <dbReference type="SAM" id="MobiDB-lite"/>
    </source>
</evidence>
<evidence type="ECO:0000313" key="6">
    <source>
        <dbReference type="EMBL" id="RCW37042.1"/>
    </source>
</evidence>
<dbReference type="AlphaFoldDB" id="A0A368V7G1"/>
<evidence type="ECO:0000313" key="8">
    <source>
        <dbReference type="Proteomes" id="UP000253065"/>
    </source>
</evidence>
<dbReference type="Gene3D" id="3.30.310.280">
    <property type="match status" value="1"/>
</dbReference>
<dbReference type="Pfam" id="PF04183">
    <property type="entry name" value="IucA_IucC"/>
    <property type="match status" value="1"/>
</dbReference>
<evidence type="ECO:0000259" key="4">
    <source>
        <dbReference type="Pfam" id="PF06276"/>
    </source>
</evidence>
<dbReference type="Gene3D" id="1.10.510.40">
    <property type="match status" value="1"/>
</dbReference>
<evidence type="ECO:0000256" key="1">
    <source>
        <dbReference type="ARBA" id="ARBA00004924"/>
    </source>
</evidence>
<dbReference type="Pfam" id="PF06276">
    <property type="entry name" value="FhuF"/>
    <property type="match status" value="1"/>
</dbReference>
<dbReference type="PANTHER" id="PTHR34384">
    <property type="entry name" value="L-2,3-DIAMINOPROPANOATE--CITRATE LIGASE"/>
    <property type="match status" value="1"/>
</dbReference>
<dbReference type="InterPro" id="IPR007310">
    <property type="entry name" value="Aerobactin_biosyn_IucA/IucC_N"/>
</dbReference>
<sequence>MVLPEPRALSKAPMAGLQPVTTLSELPAQRVLRQLLEALMFEGLIAYHPGDRNRTGWQWLSFQAGNLHGRCRARIRGFGRLRLDTSSLTLERNQKPVSLSLTTLVAQLPATNSHQQSLLTELLATISNSERLDALRKARHSGDRRNLHGEALDSALHEGHPYHPCFKSRLGFQGDDLVHYSPETSTGFRLHWVAVPRLHLDSQLPSSDMAFWQSELGQEQAYLLRAAFHRAGVDWQQYGALPTHPWHWQKLSQGSESARLEALGIKCLGPLGDRYLPGQSLRSLFNASRPAKACVKLPLGIHNTSSRRHLEPHSVPSAPVISRWLESIVAGDPLFDTSYPLRLLPEYASLGVAAREEQGANNSELAGELAAIWRASIGSRLHEGEQAIPLNALFQWQPDGMPFIHPWVEHYGLVPWLEATLKAVILPVWHMLAAHGVGLEAHAQNSLLVARSGWPRALMLRDFHDSVEYARDYLPQTTPEPNFGPRQAFYDQAPDNQYYRMSNPEALRELVMDTLFIFNLSELALVLEEAYGFNEARFWDRVRTILTNYTRQHPEQRSRLDRLGWDQPHPLTESLLRSKLQPDSEQPRHRAPNPLAPGPNDTLMPFIDHHHKRLP</sequence>
<accession>A0A368V7G1</accession>
<dbReference type="EMBL" id="QNSA01000002">
    <property type="protein sequence ID" value="RBP76169.1"/>
    <property type="molecule type" value="Genomic_DNA"/>
</dbReference>
<dbReference type="InterPro" id="IPR037455">
    <property type="entry name" value="LucA/IucC-like"/>
</dbReference>